<organism evidence="2 3">
    <name type="scientific">Candidatus Beckwithbacteria bacterium CG23_combo_of_CG06-09_8_20_14_all_34_8</name>
    <dbReference type="NCBI Taxonomy" id="1974497"/>
    <lineage>
        <taxon>Bacteria</taxon>
        <taxon>Candidatus Beckwithiibacteriota</taxon>
    </lineage>
</organism>
<name>A0A2H0B5A2_9BACT</name>
<gene>
    <name evidence="2" type="ORF">COX08_04245</name>
</gene>
<reference evidence="2 3" key="1">
    <citation type="submission" date="2017-09" db="EMBL/GenBank/DDBJ databases">
        <title>Depth-based differentiation of microbial function through sediment-hosted aquifers and enrichment of novel symbionts in the deep terrestrial subsurface.</title>
        <authorList>
            <person name="Probst A.J."/>
            <person name="Ladd B."/>
            <person name="Jarett J.K."/>
            <person name="Geller-Mcgrath D.E."/>
            <person name="Sieber C.M."/>
            <person name="Emerson J.B."/>
            <person name="Anantharaman K."/>
            <person name="Thomas B.C."/>
            <person name="Malmstrom R."/>
            <person name="Stieglmeier M."/>
            <person name="Klingl A."/>
            <person name="Woyke T."/>
            <person name="Ryan C.M."/>
            <person name="Banfield J.F."/>
        </authorList>
    </citation>
    <scope>NUCLEOTIDE SEQUENCE [LARGE SCALE GENOMIC DNA]</scope>
    <source>
        <strain evidence="2">CG23_combo_of_CG06-09_8_20_14_all_34_8</strain>
    </source>
</reference>
<feature type="region of interest" description="Disordered" evidence="1">
    <location>
        <begin position="168"/>
        <end position="192"/>
    </location>
</feature>
<proteinExistence type="predicted"/>
<feature type="compositionally biased region" description="Polar residues" evidence="1">
    <location>
        <begin position="183"/>
        <end position="192"/>
    </location>
</feature>
<feature type="compositionally biased region" description="Polar residues" evidence="1">
    <location>
        <begin position="98"/>
        <end position="112"/>
    </location>
</feature>
<dbReference type="AlphaFoldDB" id="A0A2H0B5A2"/>
<comment type="caution">
    <text evidence="2">The sequence shown here is derived from an EMBL/GenBank/DDBJ whole genome shotgun (WGS) entry which is preliminary data.</text>
</comment>
<evidence type="ECO:0000256" key="1">
    <source>
        <dbReference type="SAM" id="MobiDB-lite"/>
    </source>
</evidence>
<evidence type="ECO:0000313" key="3">
    <source>
        <dbReference type="Proteomes" id="UP000229459"/>
    </source>
</evidence>
<sequence>MSQDNSFVLNNKQPAQTQNIGTQNPAVPVTTASQTSNVPSSNPLTVTDDKNYPSSNRVNNLQPDITSLPNISTFSEPDTNTTTNLTQTDLPTEKAETDQVTTTIPEQNTSLPNEDLGALETTPLSVPNPPANNTTPDFRALAEEIMADQSSTNQSNQDQLIQVSAQNNNQDNTQPTQDPVNINAPSQPMLQPQDPVINNITDEPKLISDPFVQQIHEKDVDEEREALEILINSSRIDPELKEHLKIELLKFKNMETDLAPINQNINNINAEATTPEPETPIVNPIQETPPQQPM</sequence>
<feature type="compositionally biased region" description="Polar residues" evidence="1">
    <location>
        <begin position="285"/>
        <end position="294"/>
    </location>
</feature>
<feature type="region of interest" description="Disordered" evidence="1">
    <location>
        <begin position="269"/>
        <end position="294"/>
    </location>
</feature>
<evidence type="ECO:0000313" key="2">
    <source>
        <dbReference type="EMBL" id="PIP52839.1"/>
    </source>
</evidence>
<feature type="compositionally biased region" description="Low complexity" evidence="1">
    <location>
        <begin position="77"/>
        <end position="90"/>
    </location>
</feature>
<feature type="compositionally biased region" description="Polar residues" evidence="1">
    <location>
        <begin position="52"/>
        <end position="76"/>
    </location>
</feature>
<dbReference type="EMBL" id="PCSR01000101">
    <property type="protein sequence ID" value="PIP52839.1"/>
    <property type="molecule type" value="Genomic_DNA"/>
</dbReference>
<accession>A0A2H0B5A2</accession>
<feature type="compositionally biased region" description="Low complexity" evidence="1">
    <location>
        <begin position="168"/>
        <end position="179"/>
    </location>
</feature>
<feature type="region of interest" description="Disordered" evidence="1">
    <location>
        <begin position="1"/>
        <end position="114"/>
    </location>
</feature>
<protein>
    <submittedName>
        <fullName evidence="2">Uncharacterized protein</fullName>
    </submittedName>
</protein>
<dbReference type="Proteomes" id="UP000229459">
    <property type="component" value="Unassembled WGS sequence"/>
</dbReference>
<feature type="compositionally biased region" description="Polar residues" evidence="1">
    <location>
        <begin position="1"/>
        <end position="45"/>
    </location>
</feature>